<protein>
    <recommendedName>
        <fullName evidence="5">Protein involved in gliding motility SprE</fullName>
    </recommendedName>
</protein>
<keyword evidence="2" id="KW-0732">Signal</keyword>
<dbReference type="InterPro" id="IPR019734">
    <property type="entry name" value="TPR_rpt"/>
</dbReference>
<accession>A0ABT7WAI0</accession>
<keyword evidence="1" id="KW-0802">TPR repeat</keyword>
<dbReference type="PROSITE" id="PS51257">
    <property type="entry name" value="PROKAR_LIPOPROTEIN"/>
    <property type="match status" value="1"/>
</dbReference>
<comment type="caution">
    <text evidence="3">The sequence shown here is derived from an EMBL/GenBank/DDBJ whole genome shotgun (WGS) entry which is preliminary data.</text>
</comment>
<dbReference type="Proteomes" id="UP001174839">
    <property type="component" value="Unassembled WGS sequence"/>
</dbReference>
<reference evidence="3" key="1">
    <citation type="submission" date="2023-06" db="EMBL/GenBank/DDBJ databases">
        <title>Robiginitalea aurantiacus sp. nov. and Algoriphagus sediminis sp. nov., isolated from coastal sediment.</title>
        <authorList>
            <person name="Zhou Z.Y."/>
            <person name="An J."/>
            <person name="Jia Y.W."/>
            <person name="Du Z.J."/>
        </authorList>
    </citation>
    <scope>NUCLEOTIDE SEQUENCE</scope>
    <source>
        <strain evidence="3">M39</strain>
    </source>
</reference>
<evidence type="ECO:0000313" key="4">
    <source>
        <dbReference type="Proteomes" id="UP001174839"/>
    </source>
</evidence>
<dbReference type="SUPFAM" id="SSF48452">
    <property type="entry name" value="TPR-like"/>
    <property type="match status" value="1"/>
</dbReference>
<evidence type="ECO:0008006" key="5">
    <source>
        <dbReference type="Google" id="ProtNLM"/>
    </source>
</evidence>
<feature type="signal peptide" evidence="2">
    <location>
        <begin position="1"/>
        <end position="20"/>
    </location>
</feature>
<sequence>MKLRHFFLLAIGGIALFTGACSTKKDAFVNRNWHALNTRYNVLYNGGLSFEEGRESLNSTYRDNYWEILPVERMQVSGEIRLDSEDNNPNFLVAEEKATKAIQKHSMEISGTERNPQIDEAFLLLGKARYFDERFIPALEAFNYVLRKYERSDKLGEARIWREKTHLRLGYDELALKNLKTLFKYDVLSDQEYADARAITAQAYINLKALDTAAQQMKIAAAYTKKPEEKGRYYYILGQLFNRLDFRDSADMAFDRVIELNRRIPRVYLVNAQLQKVRNLEVDETNSEEVREYLTDLAENRENRPYLDKIYRVLGEYYEKIGAEGAAMDNYNRSLRASENEPFLNSLNYTDLAEYYFDENSFKTAGAYYDSVLLNTPENSRTYRSVFKKRENLDDVIAYEAVVQNADSVLALTAMSSVEREIYFQSYIDSLKVVEEIEALKKQEKAQTGFQAFSKSEGGQENQGKFYFYNITSLGYGKNEFRMQWGNRELEDNWRWSTKSRILTEETDQADALAEGREDEPLNSEKYSLAYYTDRIPEDPAVIDSLQKERNFANYQLGLIYKEKFKEPMLAAARLEAVLNSEPEERLILPSKYNLYKIYQEVGSPLQESMMHDIVENHPDSRYAAILTNPNVSLANLENTQEVRYAALFKAFKAQEYLEVITGTEEAIDQFTGEPIVPKLELLKANAIGRLQGFQQFREALNYIALNYPNTPEGKKAQVLVEEQIPKLESTDFFDASTVKGTSNWKVVFPFSRIQHEEALELKKRLEESMKDLGYTYTVSRDIYNLDTEFIVVHGFPSETYAIGYAELLKNNKDYRITNENFVILSDNYKVVQVHKNLADYHNHLQTPKS</sequence>
<gene>
    <name evidence="3" type="ORF">QU605_00455</name>
</gene>
<organism evidence="3 4">
    <name type="scientific">Robiginitalea aurantiaca</name>
    <dbReference type="NCBI Taxonomy" id="3056915"/>
    <lineage>
        <taxon>Bacteria</taxon>
        <taxon>Pseudomonadati</taxon>
        <taxon>Bacteroidota</taxon>
        <taxon>Flavobacteriia</taxon>
        <taxon>Flavobacteriales</taxon>
        <taxon>Flavobacteriaceae</taxon>
        <taxon>Robiginitalea</taxon>
    </lineage>
</organism>
<name>A0ABT7WAI0_9FLAO</name>
<dbReference type="Gene3D" id="1.25.40.10">
    <property type="entry name" value="Tetratricopeptide repeat domain"/>
    <property type="match status" value="3"/>
</dbReference>
<proteinExistence type="predicted"/>
<evidence type="ECO:0000256" key="2">
    <source>
        <dbReference type="SAM" id="SignalP"/>
    </source>
</evidence>
<dbReference type="EMBL" id="JAUDUY010000001">
    <property type="protein sequence ID" value="MDM9629922.1"/>
    <property type="molecule type" value="Genomic_DNA"/>
</dbReference>
<feature type="chain" id="PRO_5046823479" description="Protein involved in gliding motility SprE" evidence="2">
    <location>
        <begin position="21"/>
        <end position="850"/>
    </location>
</feature>
<keyword evidence="4" id="KW-1185">Reference proteome</keyword>
<dbReference type="InterPro" id="IPR011990">
    <property type="entry name" value="TPR-like_helical_dom_sf"/>
</dbReference>
<evidence type="ECO:0000256" key="1">
    <source>
        <dbReference type="PROSITE-ProRule" id="PRU00339"/>
    </source>
</evidence>
<evidence type="ECO:0000313" key="3">
    <source>
        <dbReference type="EMBL" id="MDM9629922.1"/>
    </source>
</evidence>
<feature type="repeat" description="TPR" evidence="1">
    <location>
        <begin position="308"/>
        <end position="341"/>
    </location>
</feature>
<dbReference type="RefSeq" id="WP_289723290.1">
    <property type="nucleotide sequence ID" value="NZ_JAUDUY010000001.1"/>
</dbReference>
<dbReference type="PROSITE" id="PS50005">
    <property type="entry name" value="TPR"/>
    <property type="match status" value="1"/>
</dbReference>